<feature type="site" description="Increases basicity of active site His" evidence="4">
    <location>
        <position position="136"/>
    </location>
</feature>
<feature type="active site" description="Proton acceptor" evidence="4">
    <location>
        <position position="135"/>
    </location>
</feature>
<evidence type="ECO:0000259" key="6">
    <source>
        <dbReference type="Pfam" id="PF17836"/>
    </source>
</evidence>
<keyword evidence="8" id="KW-1185">Reference proteome</keyword>
<keyword evidence="3" id="KW-0677">Repeat</keyword>
<feature type="binding site" evidence="5">
    <location>
        <position position="165"/>
    </location>
    <ligand>
        <name>acetyl-CoA</name>
        <dbReference type="ChEBI" id="CHEBI:57288"/>
    </ligand>
</feature>
<dbReference type="RefSeq" id="WP_099616853.1">
    <property type="nucleotide sequence ID" value="NZ_KZ319339.1"/>
</dbReference>
<feature type="binding site" evidence="5">
    <location>
        <position position="144"/>
    </location>
    <ligand>
        <name>acetyl-CoA</name>
        <dbReference type="ChEBI" id="CHEBI:57288"/>
    </ligand>
</feature>
<evidence type="ECO:0000256" key="5">
    <source>
        <dbReference type="PIRSR" id="PIRSR620019-2"/>
    </source>
</evidence>
<evidence type="ECO:0000313" key="7">
    <source>
        <dbReference type="EMBL" id="PHQ26778.1"/>
    </source>
</evidence>
<evidence type="ECO:0000313" key="8">
    <source>
        <dbReference type="Proteomes" id="UP000229044"/>
    </source>
</evidence>
<dbReference type="OrthoDB" id="9794407at2"/>
<comment type="similarity">
    <text evidence="1">Belongs to the transferase hexapeptide repeat family.</text>
</comment>
<dbReference type="InterPro" id="IPR050179">
    <property type="entry name" value="Trans_hexapeptide_repeat"/>
</dbReference>
<dbReference type="CDD" id="cd03360">
    <property type="entry name" value="LbH_AT_putative"/>
    <property type="match status" value="1"/>
</dbReference>
<dbReference type="NCBIfam" id="TIGR03570">
    <property type="entry name" value="NeuD_NnaD"/>
    <property type="match status" value="1"/>
</dbReference>
<feature type="domain" description="PglD N-terminal" evidence="6">
    <location>
        <begin position="3"/>
        <end position="77"/>
    </location>
</feature>
<evidence type="ECO:0000256" key="2">
    <source>
        <dbReference type="ARBA" id="ARBA00022679"/>
    </source>
</evidence>
<sequence>MKRLAILGASGHGKVVADAAELSGWDEVVFYDDAWPVIETNGNWPVQGGSRELIESLGRYDGVVVAIGDSTVRLEKLTELEAGNASLVVIIHPSAQVSRYARVSPGTVIFANSAVNAGAELGKGCIINTGSVVEHDCRLADGVHVSPNAALAGGVVVGRASWIGIGAAVKQLVSIGDGVVVGMGAVVTRNLSDGVVAFGNPARPT</sequence>
<dbReference type="AlphaFoldDB" id="A0A2G1VJ52"/>
<feature type="binding site" evidence="5">
    <location>
        <begin position="32"/>
        <end position="33"/>
    </location>
    <ligand>
        <name>substrate</name>
    </ligand>
</feature>
<feature type="binding site" evidence="5">
    <location>
        <begin position="10"/>
        <end position="12"/>
    </location>
    <ligand>
        <name>substrate</name>
    </ligand>
</feature>
<organism evidence="7 8">
    <name type="scientific">Marinobacter guineae</name>
    <dbReference type="NCBI Taxonomy" id="432303"/>
    <lineage>
        <taxon>Bacteria</taxon>
        <taxon>Pseudomonadati</taxon>
        <taxon>Pseudomonadota</taxon>
        <taxon>Gammaproteobacteria</taxon>
        <taxon>Pseudomonadales</taxon>
        <taxon>Marinobacteraceae</taxon>
        <taxon>Marinobacter</taxon>
    </lineage>
</organism>
<dbReference type="PANTHER" id="PTHR43300">
    <property type="entry name" value="ACETYLTRANSFERASE"/>
    <property type="match status" value="1"/>
</dbReference>
<dbReference type="InterPro" id="IPR020019">
    <property type="entry name" value="AcTrfase_PglD-like"/>
</dbReference>
<dbReference type="SUPFAM" id="SSF51161">
    <property type="entry name" value="Trimeric LpxA-like enzymes"/>
    <property type="match status" value="1"/>
</dbReference>
<dbReference type="PANTHER" id="PTHR43300:SF7">
    <property type="entry name" value="UDP-N-ACETYLBACILLOSAMINE N-ACETYLTRANSFERASE"/>
    <property type="match status" value="1"/>
</dbReference>
<reference evidence="7 8" key="1">
    <citation type="submission" date="2017-09" db="EMBL/GenBank/DDBJ databases">
        <title>The draft genome sequences of Marinobacter guineae M3B.</title>
        <authorList>
            <person name="Cao J."/>
        </authorList>
    </citation>
    <scope>NUCLEOTIDE SEQUENCE [LARGE SCALE GENOMIC DNA]</scope>
    <source>
        <strain evidence="7 8">M3B</strain>
    </source>
</reference>
<keyword evidence="2 7" id="KW-0808">Transferase</keyword>
<name>A0A2G1VJ52_9GAMM</name>
<evidence type="ECO:0000256" key="4">
    <source>
        <dbReference type="PIRSR" id="PIRSR620019-1"/>
    </source>
</evidence>
<dbReference type="Pfam" id="PF17836">
    <property type="entry name" value="PglD_N"/>
    <property type="match status" value="1"/>
</dbReference>
<evidence type="ECO:0000256" key="1">
    <source>
        <dbReference type="ARBA" id="ARBA00007274"/>
    </source>
</evidence>
<proteinExistence type="inferred from homology"/>
<dbReference type="GO" id="GO:0016740">
    <property type="term" value="F:transferase activity"/>
    <property type="evidence" value="ECO:0007669"/>
    <property type="project" value="UniProtKB-KW"/>
</dbReference>
<dbReference type="Proteomes" id="UP000229044">
    <property type="component" value="Unassembled WGS sequence"/>
</dbReference>
<dbReference type="InterPro" id="IPR041561">
    <property type="entry name" value="PglD_N"/>
</dbReference>
<dbReference type="EMBL" id="NTFI01000001">
    <property type="protein sequence ID" value="PHQ26778.1"/>
    <property type="molecule type" value="Genomic_DNA"/>
</dbReference>
<accession>A0A2G1VJ52</accession>
<dbReference type="PROSITE" id="PS00101">
    <property type="entry name" value="HEXAPEP_TRANSFERASES"/>
    <property type="match status" value="1"/>
</dbReference>
<dbReference type="InterPro" id="IPR018357">
    <property type="entry name" value="Hexapep_transf_CS"/>
</dbReference>
<dbReference type="Gene3D" id="2.160.10.10">
    <property type="entry name" value="Hexapeptide repeat proteins"/>
    <property type="match status" value="1"/>
</dbReference>
<comment type="caution">
    <text evidence="7">The sequence shown here is derived from an EMBL/GenBank/DDBJ whole genome shotgun (WGS) entry which is preliminary data.</text>
</comment>
<protein>
    <submittedName>
        <fullName evidence="7">Acetyltransferase</fullName>
    </submittedName>
</protein>
<feature type="binding site" evidence="5">
    <location>
        <position position="68"/>
    </location>
    <ligand>
        <name>substrate</name>
    </ligand>
</feature>
<evidence type="ECO:0000256" key="3">
    <source>
        <dbReference type="ARBA" id="ARBA00022737"/>
    </source>
</evidence>
<dbReference type="Gene3D" id="3.40.50.20">
    <property type="match status" value="1"/>
</dbReference>
<dbReference type="InterPro" id="IPR011004">
    <property type="entry name" value="Trimer_LpxA-like_sf"/>
</dbReference>
<gene>
    <name evidence="7" type="ORF">CLH62_04110</name>
</gene>